<dbReference type="AlphaFoldDB" id="A0A1Z3HUG4"/>
<reference evidence="2 3" key="1">
    <citation type="journal article" date="2016" name="Biochim. Biophys. Acta">
        <title>Characterization of red-shifted phycobilisomes isolated from the chlorophyll f-containing cyanobacterium Halomicronema hongdechloris.</title>
        <authorList>
            <person name="Li Y."/>
            <person name="Lin Y."/>
            <person name="Garvey C.J."/>
            <person name="Birch D."/>
            <person name="Corkery R.W."/>
            <person name="Loughlin P.C."/>
            <person name="Scheer H."/>
            <person name="Willows R.D."/>
            <person name="Chen M."/>
        </authorList>
    </citation>
    <scope>NUCLEOTIDE SEQUENCE [LARGE SCALE GENOMIC DNA]</scope>
    <source>
        <strain evidence="2 3">C2206</strain>
    </source>
</reference>
<name>A0A1Z3HUG4_9CYAN</name>
<evidence type="ECO:0000313" key="2">
    <source>
        <dbReference type="EMBL" id="ASC73958.1"/>
    </source>
</evidence>
<dbReference type="RefSeq" id="WP_088431252.1">
    <property type="nucleotide sequence ID" value="NZ_CP021983.2"/>
</dbReference>
<sequence length="194" mass="21296">MMARSLLMMTLVGIGLMATMPILAGLDRPSVAADQSTGNDAADSGSPELQTHVEPGQFQLRFPLAWQVEQHQDGSISITNHGTDDPERASQATDVLTEVRLVQEHPQDYVPQAIETIAENGYQVIHYRPVVVDERSALRLWMAELPDDLANAMTTYVGYASYGTAVITSYYGEPTAEGEALIEQVHDSFQLVFD</sequence>
<dbReference type="OrthoDB" id="582511at2"/>
<evidence type="ECO:0008006" key="4">
    <source>
        <dbReference type="Google" id="ProtNLM"/>
    </source>
</evidence>
<dbReference type="EMBL" id="CP021983">
    <property type="protein sequence ID" value="ASC73958.1"/>
    <property type="molecule type" value="Genomic_DNA"/>
</dbReference>
<accession>A0A1Z3HUG4</accession>
<feature type="region of interest" description="Disordered" evidence="1">
    <location>
        <begin position="32"/>
        <end position="51"/>
    </location>
</feature>
<proteinExistence type="predicted"/>
<evidence type="ECO:0000256" key="1">
    <source>
        <dbReference type="SAM" id="MobiDB-lite"/>
    </source>
</evidence>
<dbReference type="STRING" id="1641165.XM38_19215"/>
<protein>
    <recommendedName>
        <fullName evidence="4">PsbP C-terminal domain-containing protein</fullName>
    </recommendedName>
</protein>
<evidence type="ECO:0000313" key="3">
    <source>
        <dbReference type="Proteomes" id="UP000191901"/>
    </source>
</evidence>
<dbReference type="Proteomes" id="UP000191901">
    <property type="component" value="Chromosome"/>
</dbReference>
<gene>
    <name evidence="2" type="ORF">XM38_049320</name>
</gene>
<dbReference type="KEGG" id="hhg:XM38_049320"/>
<organism evidence="2 3">
    <name type="scientific">Halomicronema hongdechloris C2206</name>
    <dbReference type="NCBI Taxonomy" id="1641165"/>
    <lineage>
        <taxon>Bacteria</taxon>
        <taxon>Bacillati</taxon>
        <taxon>Cyanobacteriota</taxon>
        <taxon>Cyanophyceae</taxon>
        <taxon>Nodosilineales</taxon>
        <taxon>Nodosilineaceae</taxon>
        <taxon>Halomicronema</taxon>
    </lineage>
</organism>
<keyword evidence="3" id="KW-1185">Reference proteome</keyword>